<evidence type="ECO:0000313" key="3">
    <source>
        <dbReference type="Proteomes" id="UP000215158"/>
    </source>
</evidence>
<accession>A0A248VTV0</accession>
<feature type="transmembrane region" description="Helical" evidence="1">
    <location>
        <begin position="6"/>
        <end position="24"/>
    </location>
</feature>
<evidence type="ECO:0000313" key="2">
    <source>
        <dbReference type="EMBL" id="ASW01790.1"/>
    </source>
</evidence>
<sequence length="85" mass="9578">MTYILAILWKLCFAWSLIYLVTSLRTAFWISRRRGSGLIFLELHPGRAIGKTETAKARSLRRMGFSATVSMLLGITSWLIAQATS</sequence>
<dbReference type="AlphaFoldDB" id="A0A248VTV0"/>
<keyword evidence="1" id="KW-0472">Membrane</keyword>
<feature type="transmembrane region" description="Helical" evidence="1">
    <location>
        <begin position="63"/>
        <end position="81"/>
    </location>
</feature>
<keyword evidence="1" id="KW-0812">Transmembrane</keyword>
<dbReference type="EMBL" id="CP022990">
    <property type="protein sequence ID" value="ASW01790.1"/>
    <property type="molecule type" value="Genomic_DNA"/>
</dbReference>
<dbReference type="KEGG" id="parb:CJU94_26975"/>
<name>A0A248VTV0_9BURK</name>
<protein>
    <submittedName>
        <fullName evidence="2">Uncharacterized protein</fullName>
    </submittedName>
</protein>
<reference evidence="2 3" key="1">
    <citation type="submission" date="2017-08" db="EMBL/GenBank/DDBJ databases">
        <title>Identification and genetic characteristics of simultaneous BTEX- and naphthalene-degrading Paraburkholderia sp. BN5 isolated from petroleum-contaminated soil.</title>
        <authorList>
            <person name="Lee Y."/>
            <person name="Jeon C.O."/>
        </authorList>
    </citation>
    <scope>NUCLEOTIDE SEQUENCE [LARGE SCALE GENOMIC DNA]</scope>
    <source>
        <strain evidence="2 3">BN5</strain>
    </source>
</reference>
<dbReference type="Proteomes" id="UP000215158">
    <property type="component" value="Chromosome 2"/>
</dbReference>
<proteinExistence type="predicted"/>
<keyword evidence="3" id="KW-1185">Reference proteome</keyword>
<evidence type="ECO:0000256" key="1">
    <source>
        <dbReference type="SAM" id="Phobius"/>
    </source>
</evidence>
<keyword evidence="1" id="KW-1133">Transmembrane helix</keyword>
<gene>
    <name evidence="2" type="ORF">CJU94_26975</name>
</gene>
<organism evidence="2 3">
    <name type="scientific">Paraburkholderia aromaticivorans</name>
    <dbReference type="NCBI Taxonomy" id="2026199"/>
    <lineage>
        <taxon>Bacteria</taxon>
        <taxon>Pseudomonadati</taxon>
        <taxon>Pseudomonadota</taxon>
        <taxon>Betaproteobacteria</taxon>
        <taxon>Burkholderiales</taxon>
        <taxon>Burkholderiaceae</taxon>
        <taxon>Paraburkholderia</taxon>
    </lineage>
</organism>